<dbReference type="AlphaFoldDB" id="A0A6G0TET2"/>
<protein>
    <submittedName>
        <fullName evidence="1">Uncharacterized protein</fullName>
    </submittedName>
</protein>
<keyword evidence="2" id="KW-1185">Reference proteome</keyword>
<gene>
    <name evidence="1" type="ORF">AGLY_011129</name>
</gene>
<proteinExistence type="predicted"/>
<evidence type="ECO:0000313" key="2">
    <source>
        <dbReference type="Proteomes" id="UP000475862"/>
    </source>
</evidence>
<dbReference type="EMBL" id="VYZN01000042">
    <property type="protein sequence ID" value="KAE9530667.1"/>
    <property type="molecule type" value="Genomic_DNA"/>
</dbReference>
<sequence length="220" mass="25387">MYSESTIGLPTVHFSPGQFTFFDSCPVYTIRSRTKKKGFQLDVQFLKLKKLATLSYVPKKKIIIFYIGTKLKNDIFLTSNANKNKIVTIDLSIKKSTGNNCLPLLPKIPTSSNLLPKTTLKRHKKRKTHIFSFNVYFVYPDYFAKILETCSSKKMFDTVKAVLSSSASSLAFSLFQWESNNDPLQHFQMFPYLPLELFFLQKFLSLNWKCRFSRLSAELG</sequence>
<organism evidence="1 2">
    <name type="scientific">Aphis glycines</name>
    <name type="common">Soybean aphid</name>
    <dbReference type="NCBI Taxonomy" id="307491"/>
    <lineage>
        <taxon>Eukaryota</taxon>
        <taxon>Metazoa</taxon>
        <taxon>Ecdysozoa</taxon>
        <taxon>Arthropoda</taxon>
        <taxon>Hexapoda</taxon>
        <taxon>Insecta</taxon>
        <taxon>Pterygota</taxon>
        <taxon>Neoptera</taxon>
        <taxon>Paraneoptera</taxon>
        <taxon>Hemiptera</taxon>
        <taxon>Sternorrhyncha</taxon>
        <taxon>Aphidomorpha</taxon>
        <taxon>Aphidoidea</taxon>
        <taxon>Aphididae</taxon>
        <taxon>Aphidini</taxon>
        <taxon>Aphis</taxon>
        <taxon>Aphis</taxon>
    </lineage>
</organism>
<accession>A0A6G0TET2</accession>
<comment type="caution">
    <text evidence="1">The sequence shown here is derived from an EMBL/GenBank/DDBJ whole genome shotgun (WGS) entry which is preliminary data.</text>
</comment>
<name>A0A6G0TET2_APHGL</name>
<evidence type="ECO:0000313" key="1">
    <source>
        <dbReference type="EMBL" id="KAE9530667.1"/>
    </source>
</evidence>
<dbReference type="Proteomes" id="UP000475862">
    <property type="component" value="Unassembled WGS sequence"/>
</dbReference>
<reference evidence="1 2" key="1">
    <citation type="submission" date="2019-08" db="EMBL/GenBank/DDBJ databases">
        <title>The genome of the soybean aphid Biotype 1, its phylome, world population structure and adaptation to the North American continent.</title>
        <authorList>
            <person name="Giordano R."/>
            <person name="Donthu R.K."/>
            <person name="Hernandez A.G."/>
            <person name="Wright C.L."/>
            <person name="Zimin A.V."/>
        </authorList>
    </citation>
    <scope>NUCLEOTIDE SEQUENCE [LARGE SCALE GENOMIC DNA]</scope>
    <source>
        <tissue evidence="1">Whole aphids</tissue>
    </source>
</reference>